<comment type="caution">
    <text evidence="1">The sequence shown here is derived from an EMBL/GenBank/DDBJ whole genome shotgun (WGS) entry which is preliminary data.</text>
</comment>
<protein>
    <submittedName>
        <fullName evidence="1">Uncharacterized protein</fullName>
    </submittedName>
</protein>
<accession>X1S794</accession>
<proteinExistence type="predicted"/>
<organism evidence="1">
    <name type="scientific">marine sediment metagenome</name>
    <dbReference type="NCBI Taxonomy" id="412755"/>
    <lineage>
        <taxon>unclassified sequences</taxon>
        <taxon>metagenomes</taxon>
        <taxon>ecological metagenomes</taxon>
    </lineage>
</organism>
<dbReference type="AlphaFoldDB" id="X1S794"/>
<gene>
    <name evidence="1" type="ORF">S12H4_08180</name>
</gene>
<evidence type="ECO:0000313" key="1">
    <source>
        <dbReference type="EMBL" id="GAI63674.1"/>
    </source>
</evidence>
<dbReference type="EMBL" id="BARW01003126">
    <property type="protein sequence ID" value="GAI63674.1"/>
    <property type="molecule type" value="Genomic_DNA"/>
</dbReference>
<sequence>MAEKKKFRAVAGIAAMDILEAWGIQTRGLRKAVITIAYDDAVFVNVEYLANEMDAGVKAGLKEEYRLEKLQ</sequence>
<name>X1S794_9ZZZZ</name>
<reference evidence="1" key="1">
    <citation type="journal article" date="2014" name="Front. Microbiol.">
        <title>High frequency of phylogenetically diverse reductive dehalogenase-homologous genes in deep subseafloor sedimentary metagenomes.</title>
        <authorList>
            <person name="Kawai M."/>
            <person name="Futagami T."/>
            <person name="Toyoda A."/>
            <person name="Takaki Y."/>
            <person name="Nishi S."/>
            <person name="Hori S."/>
            <person name="Arai W."/>
            <person name="Tsubouchi T."/>
            <person name="Morono Y."/>
            <person name="Uchiyama I."/>
            <person name="Ito T."/>
            <person name="Fujiyama A."/>
            <person name="Inagaki F."/>
            <person name="Takami H."/>
        </authorList>
    </citation>
    <scope>NUCLEOTIDE SEQUENCE</scope>
    <source>
        <strain evidence="1">Expedition CK06-06</strain>
    </source>
</reference>